<evidence type="ECO:0000313" key="6">
    <source>
        <dbReference type="EMBL" id="KJV89498.1"/>
    </source>
</evidence>
<dbReference type="AlphaFoldDB" id="A0A0F3QAB0"/>
<evidence type="ECO:0000256" key="1">
    <source>
        <dbReference type="ARBA" id="ARBA00002190"/>
    </source>
</evidence>
<keyword evidence="3" id="KW-0815">Transposition</keyword>
<dbReference type="EMBL" id="LAOI01000001">
    <property type="protein sequence ID" value="KJV89498.1"/>
    <property type="molecule type" value="Genomic_DNA"/>
</dbReference>
<keyword evidence="7" id="KW-1185">Reference proteome</keyword>
<evidence type="ECO:0000313" key="7">
    <source>
        <dbReference type="Proteomes" id="UP000033661"/>
    </source>
</evidence>
<evidence type="ECO:0000256" key="3">
    <source>
        <dbReference type="ARBA" id="ARBA00022578"/>
    </source>
</evidence>
<reference evidence="6 7" key="1">
    <citation type="submission" date="2015-02" db="EMBL/GenBank/DDBJ databases">
        <title>Genome Sequencing of Rickettsiales.</title>
        <authorList>
            <person name="Daugherty S.C."/>
            <person name="Su Q."/>
            <person name="Abolude K."/>
            <person name="Beier-Sexton M."/>
            <person name="Carlyon J.A."/>
            <person name="Carter R."/>
            <person name="Day N.P."/>
            <person name="Dumler S.J."/>
            <person name="Dyachenko V."/>
            <person name="Godinez A."/>
            <person name="Kurtti T.J."/>
            <person name="Lichay M."/>
            <person name="Mullins K.E."/>
            <person name="Ott S."/>
            <person name="Pappas-Brown V."/>
            <person name="Paris D.H."/>
            <person name="Patel P."/>
            <person name="Richards A.L."/>
            <person name="Sadzewicz L."/>
            <person name="Sears K."/>
            <person name="Seidman D."/>
            <person name="Sengamalay N."/>
            <person name="Stenos J."/>
            <person name="Tallon L.J."/>
            <person name="Vincent G."/>
            <person name="Fraser C.M."/>
            <person name="Munderloh U."/>
            <person name="Dunning-Hotopp J.C."/>
        </authorList>
    </citation>
    <scope>NUCLEOTIDE SEQUENCE [LARGE SCALE GENOMIC DNA]</scope>
    <source>
        <strain evidence="6 7">RML An4</strain>
    </source>
</reference>
<evidence type="ECO:0000256" key="5">
    <source>
        <dbReference type="ARBA" id="ARBA00023172"/>
    </source>
</evidence>
<dbReference type="InterPro" id="IPR001207">
    <property type="entry name" value="Transposase_mutator"/>
</dbReference>
<evidence type="ECO:0000256" key="2">
    <source>
        <dbReference type="ARBA" id="ARBA00010961"/>
    </source>
</evidence>
<keyword evidence="4" id="KW-0238">DNA-binding</keyword>
<comment type="caution">
    <text evidence="6">The sequence shown here is derived from an EMBL/GenBank/DDBJ whole genome shotgun (WGS) entry which is preliminary data.</text>
</comment>
<comment type="function">
    <text evidence="1">Required for the transposition of the insertion element.</text>
</comment>
<gene>
    <name evidence="6" type="ORF">RBEAN4_0476</name>
</gene>
<sequence length="57" mass="6664">MQNTNEERIKQAVELLIDKNTDISKIFAKDGLLKQLTKNLFERALEAEMEDHLGYKK</sequence>
<evidence type="ECO:0000256" key="4">
    <source>
        <dbReference type="ARBA" id="ARBA00023125"/>
    </source>
</evidence>
<name>A0A0F3QAB0_RICBE</name>
<keyword evidence="5" id="KW-0233">DNA recombination</keyword>
<organism evidence="6 7">
    <name type="scientific">Rickettsia bellii str. RML An4</name>
    <dbReference type="NCBI Taxonomy" id="1359193"/>
    <lineage>
        <taxon>Bacteria</taxon>
        <taxon>Pseudomonadati</taxon>
        <taxon>Pseudomonadota</taxon>
        <taxon>Alphaproteobacteria</taxon>
        <taxon>Rickettsiales</taxon>
        <taxon>Rickettsiaceae</taxon>
        <taxon>Rickettsieae</taxon>
        <taxon>Rickettsia</taxon>
        <taxon>belli group</taxon>
    </lineage>
</organism>
<dbReference type="GO" id="GO:0003677">
    <property type="term" value="F:DNA binding"/>
    <property type="evidence" value="ECO:0007669"/>
    <property type="project" value="UniProtKB-KW"/>
</dbReference>
<comment type="similarity">
    <text evidence="2">Belongs to the transposase mutator family.</text>
</comment>
<dbReference type="GO" id="GO:0004803">
    <property type="term" value="F:transposase activity"/>
    <property type="evidence" value="ECO:0007669"/>
    <property type="project" value="InterPro"/>
</dbReference>
<dbReference type="PATRIC" id="fig|1359193.3.peg.459"/>
<dbReference type="Proteomes" id="UP000033661">
    <property type="component" value="Unassembled WGS sequence"/>
</dbReference>
<dbReference type="GO" id="GO:0006313">
    <property type="term" value="P:DNA transposition"/>
    <property type="evidence" value="ECO:0007669"/>
    <property type="project" value="InterPro"/>
</dbReference>
<dbReference type="Pfam" id="PF00872">
    <property type="entry name" value="Transposase_mut"/>
    <property type="match status" value="1"/>
</dbReference>
<protein>
    <submittedName>
        <fullName evidence="6">Putative transposase</fullName>
    </submittedName>
</protein>
<accession>A0A0F3QAB0</accession>
<proteinExistence type="inferred from homology"/>